<dbReference type="Proteomes" id="UP000050525">
    <property type="component" value="Unassembled WGS sequence"/>
</dbReference>
<comment type="caution">
    <text evidence="2">The sequence shown here is derived from an EMBL/GenBank/DDBJ whole genome shotgun (WGS) entry which is preliminary data.</text>
</comment>
<evidence type="ECO:0000256" key="1">
    <source>
        <dbReference type="SAM" id="MobiDB-lite"/>
    </source>
</evidence>
<protein>
    <submittedName>
        <fullName evidence="2">Uncharacterized protein</fullName>
    </submittedName>
</protein>
<feature type="compositionally biased region" description="Low complexity" evidence="1">
    <location>
        <begin position="1"/>
        <end position="14"/>
    </location>
</feature>
<dbReference type="AlphaFoldDB" id="A0A151MD18"/>
<keyword evidence="3" id="KW-1185">Reference proteome</keyword>
<proteinExistence type="predicted"/>
<accession>A0A151MD18</accession>
<reference evidence="2 3" key="1">
    <citation type="journal article" date="2012" name="Genome Biol.">
        <title>Sequencing three crocodilian genomes to illuminate the evolution of archosaurs and amniotes.</title>
        <authorList>
            <person name="St John J.A."/>
            <person name="Braun E.L."/>
            <person name="Isberg S.R."/>
            <person name="Miles L.G."/>
            <person name="Chong A.Y."/>
            <person name="Gongora J."/>
            <person name="Dalzell P."/>
            <person name="Moran C."/>
            <person name="Bed'hom B."/>
            <person name="Abzhanov A."/>
            <person name="Burgess S.C."/>
            <person name="Cooksey A.M."/>
            <person name="Castoe T.A."/>
            <person name="Crawford N.G."/>
            <person name="Densmore L.D."/>
            <person name="Drew J.C."/>
            <person name="Edwards S.V."/>
            <person name="Faircloth B.C."/>
            <person name="Fujita M.K."/>
            <person name="Greenwold M.J."/>
            <person name="Hoffmann F.G."/>
            <person name="Howard J.M."/>
            <person name="Iguchi T."/>
            <person name="Janes D.E."/>
            <person name="Khan S.Y."/>
            <person name="Kohno S."/>
            <person name="de Koning A.J."/>
            <person name="Lance S.L."/>
            <person name="McCarthy F.M."/>
            <person name="McCormack J.E."/>
            <person name="Merchant M.E."/>
            <person name="Peterson D.G."/>
            <person name="Pollock D.D."/>
            <person name="Pourmand N."/>
            <person name="Raney B.J."/>
            <person name="Roessler K.A."/>
            <person name="Sanford J.R."/>
            <person name="Sawyer R.H."/>
            <person name="Schmidt C.J."/>
            <person name="Triplett E.W."/>
            <person name="Tuberville T.D."/>
            <person name="Venegas-Anaya M."/>
            <person name="Howard J.T."/>
            <person name="Jarvis E.D."/>
            <person name="Guillette L.J.Jr."/>
            <person name="Glenn T.C."/>
            <person name="Green R.E."/>
            <person name="Ray D.A."/>
        </authorList>
    </citation>
    <scope>NUCLEOTIDE SEQUENCE [LARGE SCALE GENOMIC DNA]</scope>
    <source>
        <strain evidence="2">KSC_2009_1</strain>
    </source>
</reference>
<name>A0A151MD18_ALLMI</name>
<organism evidence="2 3">
    <name type="scientific">Alligator mississippiensis</name>
    <name type="common">American alligator</name>
    <dbReference type="NCBI Taxonomy" id="8496"/>
    <lineage>
        <taxon>Eukaryota</taxon>
        <taxon>Metazoa</taxon>
        <taxon>Chordata</taxon>
        <taxon>Craniata</taxon>
        <taxon>Vertebrata</taxon>
        <taxon>Euteleostomi</taxon>
        <taxon>Archelosauria</taxon>
        <taxon>Archosauria</taxon>
        <taxon>Crocodylia</taxon>
        <taxon>Alligatoridae</taxon>
        <taxon>Alligatorinae</taxon>
        <taxon>Alligator</taxon>
    </lineage>
</organism>
<dbReference type="EMBL" id="AKHW03006231">
    <property type="protein sequence ID" value="KYO22426.1"/>
    <property type="molecule type" value="Genomic_DNA"/>
</dbReference>
<evidence type="ECO:0000313" key="3">
    <source>
        <dbReference type="Proteomes" id="UP000050525"/>
    </source>
</evidence>
<evidence type="ECO:0000313" key="2">
    <source>
        <dbReference type="EMBL" id="KYO22426.1"/>
    </source>
</evidence>
<feature type="region of interest" description="Disordered" evidence="1">
    <location>
        <begin position="1"/>
        <end position="28"/>
    </location>
</feature>
<gene>
    <name evidence="2" type="ORF">Y1Q_0003006</name>
</gene>
<sequence length="133" mass="14228">MGSPSRLLQQQGLPSPSPQPEAPAQQGLLAWDHVDPRGCTGMGNSHLTVCKSGLRTSTHTGPQLRTKNSLTEPAGWPLHIQLTEDIEKTPGFASGAVLLSPDSNQPTMNEKCFESIQLNSIKQDKTASKVCSP</sequence>